<dbReference type="SUPFAM" id="SSF53850">
    <property type="entry name" value="Periplasmic binding protein-like II"/>
    <property type="match status" value="1"/>
</dbReference>
<feature type="chain" id="PRO_5020737596" evidence="1">
    <location>
        <begin position="25"/>
        <end position="288"/>
    </location>
</feature>
<dbReference type="Gene3D" id="3.40.190.10">
    <property type="entry name" value="Periplasmic binding protein-like II"/>
    <property type="match status" value="2"/>
</dbReference>
<dbReference type="OrthoDB" id="5343002at2"/>
<keyword evidence="3" id="KW-1185">Reference proteome</keyword>
<reference evidence="2 3" key="1">
    <citation type="submission" date="2019-03" db="EMBL/GenBank/DDBJ databases">
        <title>Genomic Encyclopedia of Type Strains, Phase IV (KMG-IV): sequencing the most valuable type-strain genomes for metagenomic binning, comparative biology and taxonomic classification.</title>
        <authorList>
            <person name="Goeker M."/>
        </authorList>
    </citation>
    <scope>NUCLEOTIDE SEQUENCE [LARGE SCALE GENOMIC DNA]</scope>
    <source>
        <strain evidence="2 3">DSM 19610</strain>
    </source>
</reference>
<sequence>MHPARPALALLALLCLGWHGMSQANDEVPLLFGVFPFLPPTQLETLFVPVAIDLSRTIRRPVQFRTRPSFAEFDDEVARQTYDLVFMQPFSYARLARQNGYESFVRSATPINAVFVTTEDSPVKTIDDLRGRVLATPPASAAVTLLGLQLLLENHLQPGKDIRLDNRNSHFSCIRRIRIGKAAACVTAKHPLGVFEQKSGIHLRTIAESETIPASTYAIHRRVDPVLRDKLAQRIIGWKDNEEGQKILKDFRHSYYIPSRDSDYDPVRNILDKLNRIMPHETRGERPE</sequence>
<dbReference type="Pfam" id="PF12974">
    <property type="entry name" value="Phosphonate-bd"/>
    <property type="match status" value="1"/>
</dbReference>
<feature type="signal peptide" evidence="1">
    <location>
        <begin position="1"/>
        <end position="24"/>
    </location>
</feature>
<dbReference type="PANTHER" id="PTHR35841:SF1">
    <property type="entry name" value="PHOSPHONATES-BINDING PERIPLASMIC PROTEIN"/>
    <property type="match status" value="1"/>
</dbReference>
<keyword evidence="1" id="KW-0732">Signal</keyword>
<protein>
    <submittedName>
        <fullName evidence="2">Phosphonate transport system substrate-binding protein</fullName>
    </submittedName>
</protein>
<comment type="caution">
    <text evidence="2">The sequence shown here is derived from an EMBL/GenBank/DDBJ whole genome shotgun (WGS) entry which is preliminary data.</text>
</comment>
<accession>A0A4R1HHE0</accession>
<proteinExistence type="predicted"/>
<evidence type="ECO:0000256" key="1">
    <source>
        <dbReference type="SAM" id="SignalP"/>
    </source>
</evidence>
<dbReference type="RefSeq" id="WP_132972932.1">
    <property type="nucleotide sequence ID" value="NZ_SMFX01000001.1"/>
</dbReference>
<evidence type="ECO:0000313" key="3">
    <source>
        <dbReference type="Proteomes" id="UP000295707"/>
    </source>
</evidence>
<name>A0A4R1HHE0_9GAMM</name>
<dbReference type="AlphaFoldDB" id="A0A4R1HHE0"/>
<dbReference type="EMBL" id="SMFX01000001">
    <property type="protein sequence ID" value="TCK18809.1"/>
    <property type="molecule type" value="Genomic_DNA"/>
</dbReference>
<organism evidence="2 3">
    <name type="scientific">Thiogranum longum</name>
    <dbReference type="NCBI Taxonomy" id="1537524"/>
    <lineage>
        <taxon>Bacteria</taxon>
        <taxon>Pseudomonadati</taxon>
        <taxon>Pseudomonadota</taxon>
        <taxon>Gammaproteobacteria</taxon>
        <taxon>Chromatiales</taxon>
        <taxon>Ectothiorhodospiraceae</taxon>
        <taxon>Thiogranum</taxon>
    </lineage>
</organism>
<gene>
    <name evidence="2" type="ORF">DFR30_2094</name>
</gene>
<evidence type="ECO:0000313" key="2">
    <source>
        <dbReference type="EMBL" id="TCK18809.1"/>
    </source>
</evidence>
<dbReference type="PANTHER" id="PTHR35841">
    <property type="entry name" value="PHOSPHONATES-BINDING PERIPLASMIC PROTEIN"/>
    <property type="match status" value="1"/>
</dbReference>
<dbReference type="Proteomes" id="UP000295707">
    <property type="component" value="Unassembled WGS sequence"/>
</dbReference>